<evidence type="ECO:0000313" key="3">
    <source>
        <dbReference type="EMBL" id="OXA40679.1"/>
    </source>
</evidence>
<feature type="compositionally biased region" description="Polar residues" evidence="1">
    <location>
        <begin position="238"/>
        <end position="250"/>
    </location>
</feature>
<dbReference type="AlphaFoldDB" id="A0A226D639"/>
<evidence type="ECO:0000256" key="2">
    <source>
        <dbReference type="SAM" id="Phobius"/>
    </source>
</evidence>
<protein>
    <submittedName>
        <fullName evidence="3">Uncharacterized protein</fullName>
    </submittedName>
</protein>
<feature type="region of interest" description="Disordered" evidence="1">
    <location>
        <begin position="238"/>
        <end position="288"/>
    </location>
</feature>
<accession>A0A226D639</accession>
<sequence length="288" mass="32091">MYLFTKPGIFKIITTIILFVATAVGVTAHYDSIINMYFFDEPLAYEACKRDTDCPHETKPLEQLFVYISIVLSVLALINLVAFSVLANKNIPVLKTVDIIFVTMAGILIAVAGLALIYATVRIEIYLELDSGVRKEAKSINKGAAGLLCLLDAILFFVTACVVSCQRQDKPAPQTVFVTQQQYVPPNMAQFQAPPPNPKPHQNPTPTKYPVQPQEIQYSSQNPYQPPAQYQPSNVRFQTRQPSNTGSNLENEYHPQANIPFNHGNQAAPSNYAETATNDYYVPPQDYE</sequence>
<keyword evidence="2" id="KW-0812">Transmembrane</keyword>
<keyword evidence="4" id="KW-1185">Reference proteome</keyword>
<comment type="caution">
    <text evidence="3">The sequence shown here is derived from an EMBL/GenBank/DDBJ whole genome shotgun (WGS) entry which is preliminary data.</text>
</comment>
<name>A0A226D639_FOLCA</name>
<evidence type="ECO:0000313" key="4">
    <source>
        <dbReference type="Proteomes" id="UP000198287"/>
    </source>
</evidence>
<feature type="transmembrane region" description="Helical" evidence="2">
    <location>
        <begin position="99"/>
        <end position="123"/>
    </location>
</feature>
<proteinExistence type="predicted"/>
<feature type="region of interest" description="Disordered" evidence="1">
    <location>
        <begin position="187"/>
        <end position="211"/>
    </location>
</feature>
<feature type="transmembrane region" description="Helical" evidence="2">
    <location>
        <begin position="12"/>
        <end position="30"/>
    </location>
</feature>
<gene>
    <name evidence="3" type="ORF">Fcan01_24442</name>
</gene>
<dbReference type="EMBL" id="LNIX01000032">
    <property type="protein sequence ID" value="OXA40679.1"/>
    <property type="molecule type" value="Genomic_DNA"/>
</dbReference>
<keyword evidence="2" id="KW-1133">Transmembrane helix</keyword>
<keyword evidence="2" id="KW-0472">Membrane</keyword>
<organism evidence="3 4">
    <name type="scientific">Folsomia candida</name>
    <name type="common">Springtail</name>
    <dbReference type="NCBI Taxonomy" id="158441"/>
    <lineage>
        <taxon>Eukaryota</taxon>
        <taxon>Metazoa</taxon>
        <taxon>Ecdysozoa</taxon>
        <taxon>Arthropoda</taxon>
        <taxon>Hexapoda</taxon>
        <taxon>Collembola</taxon>
        <taxon>Entomobryomorpha</taxon>
        <taxon>Isotomoidea</taxon>
        <taxon>Isotomidae</taxon>
        <taxon>Proisotominae</taxon>
        <taxon>Folsomia</taxon>
    </lineage>
</organism>
<feature type="compositionally biased region" description="Polar residues" evidence="1">
    <location>
        <begin position="263"/>
        <end position="278"/>
    </location>
</feature>
<evidence type="ECO:0000256" key="1">
    <source>
        <dbReference type="SAM" id="MobiDB-lite"/>
    </source>
</evidence>
<feature type="compositionally biased region" description="Pro residues" evidence="1">
    <location>
        <begin position="193"/>
        <end position="203"/>
    </location>
</feature>
<feature type="transmembrane region" description="Helical" evidence="2">
    <location>
        <begin position="64"/>
        <end position="87"/>
    </location>
</feature>
<dbReference type="Proteomes" id="UP000198287">
    <property type="component" value="Unassembled WGS sequence"/>
</dbReference>
<feature type="transmembrane region" description="Helical" evidence="2">
    <location>
        <begin position="143"/>
        <end position="163"/>
    </location>
</feature>
<reference evidence="3 4" key="1">
    <citation type="submission" date="2015-12" db="EMBL/GenBank/DDBJ databases">
        <title>The genome of Folsomia candida.</title>
        <authorList>
            <person name="Faddeeva A."/>
            <person name="Derks M.F."/>
            <person name="Anvar Y."/>
            <person name="Smit S."/>
            <person name="Van Straalen N."/>
            <person name="Roelofs D."/>
        </authorList>
    </citation>
    <scope>NUCLEOTIDE SEQUENCE [LARGE SCALE GENOMIC DNA]</scope>
    <source>
        <strain evidence="3 4">VU population</strain>
        <tissue evidence="3">Whole body</tissue>
    </source>
</reference>